<dbReference type="Pfam" id="PF01555">
    <property type="entry name" value="N6_N4_Mtase"/>
    <property type="match status" value="1"/>
</dbReference>
<dbReference type="PROSITE" id="PS50943">
    <property type="entry name" value="HTH_CROC1"/>
    <property type="match status" value="1"/>
</dbReference>
<evidence type="ECO:0000256" key="2">
    <source>
        <dbReference type="ARBA" id="ARBA00022603"/>
    </source>
</evidence>
<dbReference type="Gene3D" id="3.40.50.150">
    <property type="entry name" value="Vaccinia Virus protein VP39"/>
    <property type="match status" value="1"/>
</dbReference>
<dbReference type="GO" id="GO:0032259">
    <property type="term" value="P:methylation"/>
    <property type="evidence" value="ECO:0007669"/>
    <property type="project" value="UniProtKB-KW"/>
</dbReference>
<keyword evidence="3" id="KW-0808">Transferase</keyword>
<dbReference type="REBASE" id="204797">
    <property type="entry name" value="M.CmaE4A9ORF10770P"/>
</dbReference>
<evidence type="ECO:0000256" key="4">
    <source>
        <dbReference type="ARBA" id="ARBA00047942"/>
    </source>
</evidence>
<dbReference type="InterPro" id="IPR002941">
    <property type="entry name" value="DNA_methylase_N4/N6"/>
</dbReference>
<dbReference type="GO" id="GO:0003677">
    <property type="term" value="F:DNA binding"/>
    <property type="evidence" value="ECO:0007669"/>
    <property type="project" value="InterPro"/>
</dbReference>
<keyword evidence="8" id="KW-1185">Reference proteome</keyword>
<dbReference type="EMBL" id="CP019602">
    <property type="protein sequence ID" value="ARU17447.1"/>
    <property type="molecule type" value="Genomic_DNA"/>
</dbReference>
<dbReference type="InterPro" id="IPR001091">
    <property type="entry name" value="RM_Methyltransferase"/>
</dbReference>
<comment type="catalytic activity">
    <reaction evidence="4">
        <text>a 2'-deoxyadenosine in DNA + S-adenosyl-L-methionine = an N(6)-methyl-2'-deoxyadenosine in DNA + S-adenosyl-L-homocysteine + H(+)</text>
        <dbReference type="Rhea" id="RHEA:15197"/>
        <dbReference type="Rhea" id="RHEA-COMP:12418"/>
        <dbReference type="Rhea" id="RHEA-COMP:12419"/>
        <dbReference type="ChEBI" id="CHEBI:15378"/>
        <dbReference type="ChEBI" id="CHEBI:57856"/>
        <dbReference type="ChEBI" id="CHEBI:59789"/>
        <dbReference type="ChEBI" id="CHEBI:90615"/>
        <dbReference type="ChEBI" id="CHEBI:90616"/>
        <dbReference type="EC" id="2.1.1.72"/>
    </reaction>
</comment>
<dbReference type="GO" id="GO:0009007">
    <property type="term" value="F:site-specific DNA-methyltransferase (adenine-specific) activity"/>
    <property type="evidence" value="ECO:0007669"/>
    <property type="project" value="UniProtKB-EC"/>
</dbReference>
<dbReference type="PRINTS" id="PR00508">
    <property type="entry name" value="S21N4MTFRASE"/>
</dbReference>
<evidence type="ECO:0000313" key="7">
    <source>
        <dbReference type="EMBL" id="ARU17447.1"/>
    </source>
</evidence>
<reference evidence="7 8" key="1">
    <citation type="submission" date="2017-01" db="EMBL/GenBank/DDBJ databases">
        <title>Complete genome sequence of esterase-producing bacterium Croceicoccus marinus E4A9.</title>
        <authorList>
            <person name="Wu Y.-H."/>
            <person name="Cheng H."/>
            <person name="Xu L."/>
            <person name="Huo Y.-Y."/>
            <person name="Wang C.-S."/>
            <person name="Xu X.-W."/>
        </authorList>
    </citation>
    <scope>NUCLEOTIDE SEQUENCE [LARGE SCALE GENOMIC DNA]</scope>
    <source>
        <strain evidence="7 8">E4A9</strain>
    </source>
</reference>
<dbReference type="InterPro" id="IPR002052">
    <property type="entry name" value="DNA_methylase_N6_adenine_CS"/>
</dbReference>
<dbReference type="SUPFAM" id="SSF47413">
    <property type="entry name" value="lambda repressor-like DNA-binding domains"/>
    <property type="match status" value="1"/>
</dbReference>
<evidence type="ECO:0000256" key="1">
    <source>
        <dbReference type="ARBA" id="ARBA00006594"/>
    </source>
</evidence>
<organism evidence="7 8">
    <name type="scientific">Croceicoccus marinus</name>
    <dbReference type="NCBI Taxonomy" id="450378"/>
    <lineage>
        <taxon>Bacteria</taxon>
        <taxon>Pseudomonadati</taxon>
        <taxon>Pseudomonadota</taxon>
        <taxon>Alphaproteobacteria</taxon>
        <taxon>Sphingomonadales</taxon>
        <taxon>Erythrobacteraceae</taxon>
        <taxon>Croceicoccus</taxon>
    </lineage>
</organism>
<evidence type="ECO:0000256" key="3">
    <source>
        <dbReference type="ARBA" id="ARBA00022679"/>
    </source>
</evidence>
<dbReference type="CDD" id="cd00093">
    <property type="entry name" value="HTH_XRE"/>
    <property type="match status" value="1"/>
</dbReference>
<dbReference type="InterPro" id="IPR010982">
    <property type="entry name" value="Lambda_DNA-bd_dom_sf"/>
</dbReference>
<proteinExistence type="inferred from homology"/>
<comment type="similarity">
    <text evidence="1 5">Belongs to the N(4)/N(6)-methyltransferase family.</text>
</comment>
<feature type="domain" description="HTH cro/C1-type" evidence="6">
    <location>
        <begin position="182"/>
        <end position="240"/>
    </location>
</feature>
<gene>
    <name evidence="7" type="ORF">A9D14_10770</name>
</gene>
<evidence type="ECO:0000313" key="8">
    <source>
        <dbReference type="Proteomes" id="UP000195807"/>
    </source>
</evidence>
<evidence type="ECO:0000256" key="5">
    <source>
        <dbReference type="RuleBase" id="RU362026"/>
    </source>
</evidence>
<dbReference type="PROSITE" id="PS00092">
    <property type="entry name" value="N6_MTASE"/>
    <property type="match status" value="1"/>
</dbReference>
<dbReference type="InterPro" id="IPR001387">
    <property type="entry name" value="Cro/C1-type_HTH"/>
</dbReference>
<dbReference type="AlphaFoldDB" id="A0A1Z1FFJ3"/>
<dbReference type="InterPro" id="IPR029063">
    <property type="entry name" value="SAM-dependent_MTases_sf"/>
</dbReference>
<keyword evidence="2" id="KW-0489">Methyltransferase</keyword>
<evidence type="ECO:0000259" key="6">
    <source>
        <dbReference type="PROSITE" id="PS50943"/>
    </source>
</evidence>
<sequence length="369" mass="41776">MPKSRDEVYPANREHAFQRIRGSLSHSEAFSNDELSLSCGDALECLPRIPSGSVDLVLVDPPYHSTKKANIYGDSDFDHDDHFVDWIKALGREWKRILRPNGSLYLFCSSDMAPFLCVALSEDYNLQSLITWTKPNEPGYDGWRQKMKKTSLRRWYPHSERIIFATPAADGNLKRAPFGHFLKACRKQCGLTSNQLTEMTGAYGKVNNGGAVSNWETGRNIPSRDQYGKICDALRSTGEIRLMPRYEDVIRAFNVDPKEPWVDVWDFMNVRQYRGKHPAEKPQDMLRHIIRTSSYEGDVVLDCFAGSGSTLAAAVSLDRRAIGIEIEHRWVTYAAQFIGEKSDMLLQRAKGSDLQGATSFEAILPLFSQ</sequence>
<dbReference type="Proteomes" id="UP000195807">
    <property type="component" value="Chromosome"/>
</dbReference>
<accession>A0A1Z1FFJ3</accession>
<dbReference type="Gene3D" id="1.10.260.40">
    <property type="entry name" value="lambda repressor-like DNA-binding domains"/>
    <property type="match status" value="1"/>
</dbReference>
<protein>
    <recommendedName>
        <fullName evidence="5">Methyltransferase</fullName>
        <ecNumber evidence="5">2.1.1.-</ecNumber>
    </recommendedName>
</protein>
<dbReference type="KEGG" id="cman:A9D14_10770"/>
<dbReference type="SUPFAM" id="SSF53335">
    <property type="entry name" value="S-adenosyl-L-methionine-dependent methyltransferases"/>
    <property type="match status" value="1"/>
</dbReference>
<name>A0A1Z1FFJ3_9SPHN</name>
<dbReference type="GO" id="GO:0008170">
    <property type="term" value="F:N-methyltransferase activity"/>
    <property type="evidence" value="ECO:0007669"/>
    <property type="project" value="InterPro"/>
</dbReference>
<dbReference type="EC" id="2.1.1.-" evidence="5"/>